<keyword evidence="2" id="KW-0472">Membrane</keyword>
<feature type="transmembrane region" description="Helical" evidence="2">
    <location>
        <begin position="154"/>
        <end position="174"/>
    </location>
</feature>
<gene>
    <name evidence="3" type="ORF">FHR34_004547</name>
</gene>
<feature type="transmembrane region" description="Helical" evidence="2">
    <location>
        <begin position="81"/>
        <end position="103"/>
    </location>
</feature>
<keyword evidence="2" id="KW-0812">Transmembrane</keyword>
<dbReference type="Proteomes" id="UP000540506">
    <property type="component" value="Unassembled WGS sequence"/>
</dbReference>
<evidence type="ECO:0000313" key="4">
    <source>
        <dbReference type="Proteomes" id="UP000540506"/>
    </source>
</evidence>
<dbReference type="AlphaFoldDB" id="A0A7W7R556"/>
<evidence type="ECO:0000256" key="1">
    <source>
        <dbReference type="SAM" id="MobiDB-lite"/>
    </source>
</evidence>
<dbReference type="RefSeq" id="WP_184937834.1">
    <property type="nucleotide sequence ID" value="NZ_JACHJV010000001.1"/>
</dbReference>
<dbReference type="SUPFAM" id="SSF103501">
    <property type="entry name" value="Respiratory nitrate reductase 1 gamma chain"/>
    <property type="match status" value="1"/>
</dbReference>
<dbReference type="EMBL" id="JACHJV010000001">
    <property type="protein sequence ID" value="MBB4925554.1"/>
    <property type="molecule type" value="Genomic_DNA"/>
</dbReference>
<feature type="region of interest" description="Disordered" evidence="1">
    <location>
        <begin position="341"/>
        <end position="374"/>
    </location>
</feature>
<feature type="transmembrane region" description="Helical" evidence="2">
    <location>
        <begin position="276"/>
        <end position="297"/>
    </location>
</feature>
<proteinExistence type="predicted"/>
<feature type="region of interest" description="Disordered" evidence="1">
    <location>
        <begin position="1"/>
        <end position="28"/>
    </location>
</feature>
<feature type="compositionally biased region" description="Pro residues" evidence="1">
    <location>
        <begin position="12"/>
        <end position="22"/>
    </location>
</feature>
<reference evidence="3 4" key="1">
    <citation type="submission" date="2020-08" db="EMBL/GenBank/DDBJ databases">
        <title>Sequencing the genomes of 1000 actinobacteria strains.</title>
        <authorList>
            <person name="Klenk H.-P."/>
        </authorList>
    </citation>
    <scope>NUCLEOTIDE SEQUENCE [LARGE SCALE GENOMIC DNA]</scope>
    <source>
        <strain evidence="3 4">DSM 41654</strain>
    </source>
</reference>
<organism evidence="3 4">
    <name type="scientific">Kitasatospora kifunensis</name>
    <name type="common">Streptomyces kifunensis</name>
    <dbReference type="NCBI Taxonomy" id="58351"/>
    <lineage>
        <taxon>Bacteria</taxon>
        <taxon>Bacillati</taxon>
        <taxon>Actinomycetota</taxon>
        <taxon>Actinomycetes</taxon>
        <taxon>Kitasatosporales</taxon>
        <taxon>Streptomycetaceae</taxon>
        <taxon>Kitasatospora</taxon>
    </lineage>
</organism>
<feature type="transmembrane region" description="Helical" evidence="2">
    <location>
        <begin position="52"/>
        <end position="69"/>
    </location>
</feature>
<feature type="compositionally biased region" description="Low complexity" evidence="1">
    <location>
        <begin position="341"/>
        <end position="351"/>
    </location>
</feature>
<keyword evidence="4" id="KW-1185">Reference proteome</keyword>
<feature type="transmembrane region" description="Helical" evidence="2">
    <location>
        <begin position="249"/>
        <end position="270"/>
    </location>
</feature>
<sequence>MAVSDRETAAPQPVPGTEPPGTGPAEADLLVTDDLPPWAEPDRFARTPAQRAAMAGTLTVLGVVAAILLGSRGLRDFDATLIPYAVATVFLAFGLAYRCALWLSEHPAQRGRSTLSWRRLRTAPVTLPRLALARLGLKGPPGARSPARRTAQQLLFWGCLLAAVITIPLTWGWLTCTAADPAGSGYQLRLWGFRLLGFDADGFLGWSLFHGLDLAAVLVIAGAGYLLWRRPRDQEAAGQTGLGSDFLPLIALVAIAVTGLLLTFSALALHGGGYQFLAVLHMASVVLTLVFLPFGAFSRLAPRPPWVGLRFAELADLGVGAAGHRRGAAFACRRCGEAIGTTESGTTQSGTPRSGTARADATRSGPTRSGTASPAEARRAVLRFGFDRWAAYCGRCQRLLRGDAYLSQPQREAR</sequence>
<evidence type="ECO:0000313" key="3">
    <source>
        <dbReference type="EMBL" id="MBB4925554.1"/>
    </source>
</evidence>
<protein>
    <submittedName>
        <fullName evidence="3">Uncharacterized protein</fullName>
    </submittedName>
</protein>
<feature type="transmembrane region" description="Helical" evidence="2">
    <location>
        <begin position="203"/>
        <end position="228"/>
    </location>
</feature>
<name>A0A7W7R556_KITKI</name>
<keyword evidence="2" id="KW-1133">Transmembrane helix</keyword>
<accession>A0A7W7R556</accession>
<comment type="caution">
    <text evidence="3">The sequence shown here is derived from an EMBL/GenBank/DDBJ whole genome shotgun (WGS) entry which is preliminary data.</text>
</comment>
<dbReference type="InterPro" id="IPR036197">
    <property type="entry name" value="NarG-like_sf"/>
</dbReference>
<evidence type="ECO:0000256" key="2">
    <source>
        <dbReference type="SAM" id="Phobius"/>
    </source>
</evidence>